<gene>
    <name evidence="1" type="ORF">IWZ03DRAFT_82372</name>
</gene>
<protein>
    <submittedName>
        <fullName evidence="1">Uncharacterized protein</fullName>
    </submittedName>
</protein>
<reference evidence="1 2" key="1">
    <citation type="submission" date="2024-04" db="EMBL/GenBank/DDBJ databases">
        <title>Phyllosticta paracitricarpa is synonymous to the EU quarantine fungus P. citricarpa based on phylogenomic analyses.</title>
        <authorList>
            <consortium name="Lawrence Berkeley National Laboratory"/>
            <person name="Van Ingen-Buijs V.A."/>
            <person name="Van Westerhoven A.C."/>
            <person name="Haridas S."/>
            <person name="Skiadas P."/>
            <person name="Martin F."/>
            <person name="Groenewald J.Z."/>
            <person name="Crous P.W."/>
            <person name="Seidl M.F."/>
        </authorList>
    </citation>
    <scope>NUCLEOTIDE SEQUENCE [LARGE SCALE GENOMIC DNA]</scope>
    <source>
        <strain evidence="1 2">CBS 123371</strain>
    </source>
</reference>
<dbReference type="EMBL" id="JBBPHU010000015">
    <property type="protein sequence ID" value="KAK7510143.1"/>
    <property type="molecule type" value="Genomic_DNA"/>
</dbReference>
<sequence>MRDDSDNSLFPLFVRATFRTRRNSRIDPIPLWMAKPVETSPRASHAWSTSRLGRLDRRMRRAGAGWVPRGQTPQLEAPPVQTSGRLVDACVYWPGFDGREDGAADREQCCLAVLARGQRARVPQQPALEMLQILHDDCRPHFCVSGETFRLVWLVRVSVQHRTHRKRHVASESLQPALFLMHIMYLVGCRNQSCMNPPLPKKDCFLGSMLPRRRAEPRDIRSRERQL</sequence>
<dbReference type="Proteomes" id="UP001363622">
    <property type="component" value="Unassembled WGS sequence"/>
</dbReference>
<comment type="caution">
    <text evidence="1">The sequence shown here is derived from an EMBL/GenBank/DDBJ whole genome shotgun (WGS) entry which is preliminary data.</text>
</comment>
<evidence type="ECO:0000313" key="1">
    <source>
        <dbReference type="EMBL" id="KAK7510143.1"/>
    </source>
</evidence>
<name>A0ABR1KEJ8_9PEZI</name>
<keyword evidence="2" id="KW-1185">Reference proteome</keyword>
<proteinExistence type="predicted"/>
<organism evidence="1 2">
    <name type="scientific">Phyllosticta citriasiana</name>
    <dbReference type="NCBI Taxonomy" id="595635"/>
    <lineage>
        <taxon>Eukaryota</taxon>
        <taxon>Fungi</taxon>
        <taxon>Dikarya</taxon>
        <taxon>Ascomycota</taxon>
        <taxon>Pezizomycotina</taxon>
        <taxon>Dothideomycetes</taxon>
        <taxon>Dothideomycetes incertae sedis</taxon>
        <taxon>Botryosphaeriales</taxon>
        <taxon>Phyllostictaceae</taxon>
        <taxon>Phyllosticta</taxon>
    </lineage>
</organism>
<evidence type="ECO:0000313" key="2">
    <source>
        <dbReference type="Proteomes" id="UP001363622"/>
    </source>
</evidence>
<accession>A0ABR1KEJ8</accession>